<evidence type="ECO:0000313" key="2">
    <source>
        <dbReference type="EMBL" id="KAK9795871.1"/>
    </source>
</evidence>
<comment type="caution">
    <text evidence="2">The sequence shown here is derived from an EMBL/GenBank/DDBJ whole genome shotgun (WGS) entry which is preliminary data.</text>
</comment>
<organism evidence="2 3">
    <name type="scientific">Symbiochloris irregularis</name>
    <dbReference type="NCBI Taxonomy" id="706552"/>
    <lineage>
        <taxon>Eukaryota</taxon>
        <taxon>Viridiplantae</taxon>
        <taxon>Chlorophyta</taxon>
        <taxon>core chlorophytes</taxon>
        <taxon>Trebouxiophyceae</taxon>
        <taxon>Trebouxiales</taxon>
        <taxon>Trebouxiaceae</taxon>
        <taxon>Symbiochloris</taxon>
    </lineage>
</organism>
<feature type="region of interest" description="Disordered" evidence="1">
    <location>
        <begin position="1"/>
        <end position="25"/>
    </location>
</feature>
<gene>
    <name evidence="2" type="ORF">WJX73_002298</name>
</gene>
<evidence type="ECO:0000256" key="1">
    <source>
        <dbReference type="SAM" id="MobiDB-lite"/>
    </source>
</evidence>
<accession>A0AAW1NV37</accession>
<proteinExistence type="predicted"/>
<dbReference type="Proteomes" id="UP001465755">
    <property type="component" value="Unassembled WGS sequence"/>
</dbReference>
<keyword evidence="3" id="KW-1185">Reference proteome</keyword>
<reference evidence="2 3" key="1">
    <citation type="journal article" date="2024" name="Nat. Commun.">
        <title>Phylogenomics reveals the evolutionary origins of lichenization in chlorophyte algae.</title>
        <authorList>
            <person name="Puginier C."/>
            <person name="Libourel C."/>
            <person name="Otte J."/>
            <person name="Skaloud P."/>
            <person name="Haon M."/>
            <person name="Grisel S."/>
            <person name="Petersen M."/>
            <person name="Berrin J.G."/>
            <person name="Delaux P.M."/>
            <person name="Dal Grande F."/>
            <person name="Keller J."/>
        </authorList>
    </citation>
    <scope>NUCLEOTIDE SEQUENCE [LARGE SCALE GENOMIC DNA]</scope>
    <source>
        <strain evidence="2 3">SAG 2036</strain>
    </source>
</reference>
<dbReference type="InterPro" id="IPR027417">
    <property type="entry name" value="P-loop_NTPase"/>
</dbReference>
<feature type="region of interest" description="Disordered" evidence="1">
    <location>
        <begin position="254"/>
        <end position="302"/>
    </location>
</feature>
<protein>
    <submittedName>
        <fullName evidence="2">Uncharacterized protein</fullName>
    </submittedName>
</protein>
<dbReference type="SUPFAM" id="SSF52540">
    <property type="entry name" value="P-loop containing nucleoside triphosphate hydrolases"/>
    <property type="match status" value="1"/>
</dbReference>
<dbReference type="EMBL" id="JALJOQ010000123">
    <property type="protein sequence ID" value="KAK9795871.1"/>
    <property type="molecule type" value="Genomic_DNA"/>
</dbReference>
<evidence type="ECO:0000313" key="3">
    <source>
        <dbReference type="Proteomes" id="UP001465755"/>
    </source>
</evidence>
<dbReference type="AlphaFoldDB" id="A0AAW1NV37"/>
<sequence length="805" mass="87583">MMLQWPRRWRPRGDGRAGQHRVTSRSRGKLWTGMAVVEHALGPSFLLSPRATGEDGSSVYEERYSVEEQLDKIDKIAHAASRTAAARPTLPLPAHYPEDRVLSFFLSSLNVNARQWQQQAFPKTTEYRVVHLEGPAGSGKSAQCHNLIPELRHAASQTTDFPYAQRMLEGTVITAYVDFSNHGPASDRITREDFALEPGELLAVRVLARANYNLSIAQLREALGKDKHLLQGLSLLDVAKHIAARHMQGRLPAWSCSKPDYPERSRSQLEAGSEGASATDGAVPGGRDASTTTAPNAAGKGAGLPGSSPCMFVVLDDIHHTMVPRIMETGIDELAARVLCKNLQMELAAFNSLAPSGCGGLQSPSAQAGLMIQPIMAGTGLHSLREGAMPGQVLSDMITLQPMQDAMMKQALAKRMIQSNLVGYRGWDADPALLWRLLNNGAFQAVLEMAGGLPRLGIVWMEQALRHSTWPQTALEELQSDLSDEQAGALVTPLLRQLQKVAGLYMDVGQVYAKTLLGGDRGMLNISLLVATGRPCKLTTRLAGPDGPTIQQAAQIGLFTLLPTGDAEDQVYTLSMPGLIHWSFVSQLAGIFVGFASSTSGYAHCEALQQPVRVFQPDLLTIKYKCEPLQLVRDNVPMMDSSFNLLAGGTVEVSDVGSDKRKHYGERRQCDTLDSTMISLLDGVNENCTAFDLRMVLEPAKLGRKLLLLGELKCQEPGYPGAVRRHLESADVEESRRAVAEWAAAHDCDACFVVIHSGDDEGVDTFLSSEEGQRYATLVVSGEALRRLLPAVGMRPSLLRLYARS</sequence>
<name>A0AAW1NV37_9CHLO</name>